<dbReference type="CDD" id="cd01133">
    <property type="entry name" value="F1-ATPase_beta_CD"/>
    <property type="match status" value="1"/>
</dbReference>
<dbReference type="InterPro" id="IPR005722">
    <property type="entry name" value="ATP_synth_F1_bsu"/>
</dbReference>
<keyword evidence="5" id="KW-0067">ATP-binding</keyword>
<dbReference type="GO" id="GO:0046933">
    <property type="term" value="F:proton-transporting ATP synthase activity, rotational mechanism"/>
    <property type="evidence" value="ECO:0007669"/>
    <property type="project" value="InterPro"/>
</dbReference>
<dbReference type="SUPFAM" id="SSF47917">
    <property type="entry name" value="C-terminal domain of alpha and beta subunits of F1 ATP synthase"/>
    <property type="match status" value="1"/>
</dbReference>
<evidence type="ECO:0000256" key="8">
    <source>
        <dbReference type="ARBA" id="ARBA00023136"/>
    </source>
</evidence>
<keyword evidence="10" id="KW-0066">ATP synthesis</keyword>
<keyword evidence="13" id="KW-0378">Hydrolase</keyword>
<dbReference type="PANTHER" id="PTHR15184:SF71">
    <property type="entry name" value="ATP SYNTHASE SUBUNIT BETA, MITOCHONDRIAL"/>
    <property type="match status" value="1"/>
</dbReference>
<reference evidence="13 14" key="1">
    <citation type="submission" date="2018-06" db="EMBL/GenBank/DDBJ databases">
        <authorList>
            <consortium name="Pathogen Informatics"/>
            <person name="Doyle S."/>
        </authorList>
    </citation>
    <scope>NUCLEOTIDE SEQUENCE [LARGE SCALE GENOMIC DNA]</scope>
    <source>
        <strain evidence="13 14">NCTC13533</strain>
    </source>
</reference>
<evidence type="ECO:0000256" key="2">
    <source>
        <dbReference type="ARBA" id="ARBA00008936"/>
    </source>
</evidence>
<evidence type="ECO:0000256" key="6">
    <source>
        <dbReference type="ARBA" id="ARBA00022967"/>
    </source>
</evidence>
<dbReference type="GO" id="GO:0016787">
    <property type="term" value="F:hydrolase activity"/>
    <property type="evidence" value="ECO:0007669"/>
    <property type="project" value="UniProtKB-KW"/>
</dbReference>
<dbReference type="Pfam" id="PF22919">
    <property type="entry name" value="ATP-synt_VA_C"/>
    <property type="match status" value="1"/>
</dbReference>
<evidence type="ECO:0000256" key="3">
    <source>
        <dbReference type="ARBA" id="ARBA00022448"/>
    </source>
</evidence>
<dbReference type="EC" id="3.6.3.14" evidence="13"/>
<dbReference type="Pfam" id="PF00006">
    <property type="entry name" value="ATP-synt_ab"/>
    <property type="match status" value="1"/>
</dbReference>
<feature type="domain" description="ATP synthase A/B type C-terminal" evidence="12">
    <location>
        <begin position="233"/>
        <end position="301"/>
    </location>
</feature>
<dbReference type="Gene3D" id="3.40.50.300">
    <property type="entry name" value="P-loop containing nucleotide triphosphate hydrolases"/>
    <property type="match status" value="1"/>
</dbReference>
<proteinExistence type="inferred from homology"/>
<feature type="domain" description="ATPase F1/V1/A1 complex alpha/beta subunit nucleotide-binding" evidence="11">
    <location>
        <begin position="1"/>
        <end position="227"/>
    </location>
</feature>
<gene>
    <name evidence="13" type="primary">atpD_2</name>
    <name evidence="13" type="ORF">NCTC13533_02316</name>
</gene>
<evidence type="ECO:0000256" key="10">
    <source>
        <dbReference type="ARBA" id="ARBA00023310"/>
    </source>
</evidence>
<dbReference type="FunFam" id="1.10.1140.10:FF:000001">
    <property type="entry name" value="ATP synthase subunit beta"/>
    <property type="match status" value="1"/>
</dbReference>
<dbReference type="InterPro" id="IPR000194">
    <property type="entry name" value="ATPase_F1/V1/A1_a/bsu_nucl-bd"/>
</dbReference>
<dbReference type="InterPro" id="IPR020003">
    <property type="entry name" value="ATPase_a/bsu_AS"/>
</dbReference>
<dbReference type="GO" id="GO:0005524">
    <property type="term" value="F:ATP binding"/>
    <property type="evidence" value="ECO:0007669"/>
    <property type="project" value="UniProtKB-KW"/>
</dbReference>
<dbReference type="EMBL" id="UFVQ01000003">
    <property type="protein sequence ID" value="STC96982.1"/>
    <property type="molecule type" value="Genomic_DNA"/>
</dbReference>
<evidence type="ECO:0000256" key="1">
    <source>
        <dbReference type="ARBA" id="ARBA00004370"/>
    </source>
</evidence>
<dbReference type="STRING" id="297244.SAMN05421639_101280"/>
<organism evidence="13 14">
    <name type="scientific">Chryseobacterium carnipullorum</name>
    <dbReference type="NCBI Taxonomy" id="1124835"/>
    <lineage>
        <taxon>Bacteria</taxon>
        <taxon>Pseudomonadati</taxon>
        <taxon>Bacteroidota</taxon>
        <taxon>Flavobacteriia</taxon>
        <taxon>Flavobacteriales</taxon>
        <taxon>Weeksellaceae</taxon>
        <taxon>Chryseobacterium group</taxon>
        <taxon>Chryseobacterium</taxon>
    </lineage>
</organism>
<dbReference type="InterPro" id="IPR055190">
    <property type="entry name" value="ATP-synt_VA_C"/>
</dbReference>
<keyword evidence="9" id="KW-0139">CF(1)</keyword>
<keyword evidence="8" id="KW-0472">Membrane</keyword>
<keyword evidence="7" id="KW-0406">Ion transport</keyword>
<dbReference type="PANTHER" id="PTHR15184">
    <property type="entry name" value="ATP SYNTHASE"/>
    <property type="match status" value="1"/>
</dbReference>
<dbReference type="NCBIfam" id="TIGR01039">
    <property type="entry name" value="atpD"/>
    <property type="match status" value="1"/>
</dbReference>
<evidence type="ECO:0000256" key="5">
    <source>
        <dbReference type="ARBA" id="ARBA00022840"/>
    </source>
</evidence>
<dbReference type="CDD" id="cd18110">
    <property type="entry name" value="ATP-synt_F1_beta_C"/>
    <property type="match status" value="1"/>
</dbReference>
<evidence type="ECO:0000313" key="14">
    <source>
        <dbReference type="Proteomes" id="UP000255224"/>
    </source>
</evidence>
<accession>A0A376DWF9</accession>
<keyword evidence="4" id="KW-0547">Nucleotide-binding</keyword>
<dbReference type="PROSITE" id="PS00152">
    <property type="entry name" value="ATPASE_ALPHA_BETA"/>
    <property type="match status" value="1"/>
</dbReference>
<dbReference type="InterPro" id="IPR050053">
    <property type="entry name" value="ATPase_alpha/beta_chains"/>
</dbReference>
<evidence type="ECO:0000313" key="13">
    <source>
        <dbReference type="EMBL" id="STC96982.1"/>
    </source>
</evidence>
<keyword evidence="6" id="KW-1278">Translocase</keyword>
<dbReference type="InterPro" id="IPR024034">
    <property type="entry name" value="ATPase_F1/V1_b/a_C"/>
</dbReference>
<evidence type="ECO:0000259" key="12">
    <source>
        <dbReference type="Pfam" id="PF22919"/>
    </source>
</evidence>
<name>A0A376DWF9_CHRCU</name>
<protein>
    <submittedName>
        <fullName evidence="13">ATP synthase subunit beta</fullName>
        <ecNumber evidence="13">3.6.3.14</ecNumber>
    </submittedName>
</protein>
<keyword evidence="3" id="KW-0813">Transport</keyword>
<comment type="similarity">
    <text evidence="2">Belongs to the ATPase alpha/beta chains family.</text>
</comment>
<evidence type="ECO:0000256" key="4">
    <source>
        <dbReference type="ARBA" id="ARBA00022741"/>
    </source>
</evidence>
<evidence type="ECO:0000256" key="7">
    <source>
        <dbReference type="ARBA" id="ARBA00023065"/>
    </source>
</evidence>
<dbReference type="GO" id="GO:0045259">
    <property type="term" value="C:proton-transporting ATP synthase complex"/>
    <property type="evidence" value="ECO:0007669"/>
    <property type="project" value="UniProtKB-KW"/>
</dbReference>
<dbReference type="InterPro" id="IPR027417">
    <property type="entry name" value="P-loop_NTPase"/>
</dbReference>
<dbReference type="Gene3D" id="1.10.1140.10">
    <property type="entry name" value="Bovine Mitochondrial F1-atpase, Atp Synthase Beta Chain, Chain D, domain 3"/>
    <property type="match status" value="1"/>
</dbReference>
<comment type="subcellular location">
    <subcellularLocation>
        <location evidence="1">Membrane</location>
    </subcellularLocation>
</comment>
<dbReference type="SUPFAM" id="SSF52540">
    <property type="entry name" value="P-loop containing nucleoside triphosphate hydrolases"/>
    <property type="match status" value="1"/>
</dbReference>
<evidence type="ECO:0000259" key="11">
    <source>
        <dbReference type="Pfam" id="PF00006"/>
    </source>
</evidence>
<evidence type="ECO:0000256" key="9">
    <source>
        <dbReference type="ARBA" id="ARBA00023196"/>
    </source>
</evidence>
<sequence length="350" mass="37957">MFGGAGVGKTVLIQELINNIAKGHGGLSVFAGVGERTREGNDLLREMLESGIIKYGDDFMHSMENGGWDLSKVDLEAMKESKAAFVFGQMNEPPGARARVALSGLTLAEYYRDGGESGQGRDVLFFVDNIFRFTQAGSEVSALLGRMPSAVGYQPTLASEMGAMQERITSTKNGSITSVQAVYVPADDLTDPAPATTFAHLDATTVLDRKIASLGIYPAVDPLASTSRILAPEIIGEEHYNCAQRVKEILQRYKALQDIIAILGMEELSEEDKSVVYRARKVQRFLSQPFHVAEQFTGIPGSLVDIKDTIKGFTMIMDGELDHLPEAAFNLKGTIEEAIEAGQKMLAENA</sequence>
<dbReference type="Proteomes" id="UP000255224">
    <property type="component" value="Unassembled WGS sequence"/>
</dbReference>
<dbReference type="AlphaFoldDB" id="A0A376DWF9"/>